<dbReference type="Gene3D" id="3.40.50.300">
    <property type="entry name" value="P-loop containing nucleotide triphosphate hydrolases"/>
    <property type="match status" value="1"/>
</dbReference>
<accession>A0A6V8NKF0</accession>
<feature type="non-terminal residue" evidence="1">
    <location>
        <position position="1"/>
    </location>
</feature>
<dbReference type="Proteomes" id="UP000574717">
    <property type="component" value="Unassembled WGS sequence"/>
</dbReference>
<dbReference type="AlphaFoldDB" id="A0A6V8NKF0"/>
<protein>
    <submittedName>
        <fullName evidence="1">Chromosome segregation protein</fullName>
    </submittedName>
</protein>
<evidence type="ECO:0000313" key="1">
    <source>
        <dbReference type="EMBL" id="GFP20567.1"/>
    </source>
</evidence>
<dbReference type="InterPro" id="IPR027417">
    <property type="entry name" value="P-loop_NTPase"/>
</dbReference>
<comment type="caution">
    <text evidence="1">The sequence shown here is derived from an EMBL/GenBank/DDBJ whole genome shotgun (WGS) entry which is preliminary data.</text>
</comment>
<sequence>GETQFVLVSHRKKTMELADILYGVTMEEAGVSKLISVRLKETQIQASTA</sequence>
<organism evidence="1 2">
    <name type="scientific">Candidatus Hakubella thermalkaliphila</name>
    <dbReference type="NCBI Taxonomy" id="2754717"/>
    <lineage>
        <taxon>Bacteria</taxon>
        <taxon>Bacillati</taxon>
        <taxon>Actinomycetota</taxon>
        <taxon>Actinomycetota incertae sedis</taxon>
        <taxon>Candidatus Hakubellales</taxon>
        <taxon>Candidatus Hakubellaceae</taxon>
        <taxon>Candidatus Hakubella</taxon>
    </lineage>
</organism>
<dbReference type="EMBL" id="BLRU01000518">
    <property type="protein sequence ID" value="GFP20567.1"/>
    <property type="molecule type" value="Genomic_DNA"/>
</dbReference>
<name>A0A6V8NKF0_9ACTN</name>
<gene>
    <name evidence="1" type="ORF">HKBW3S03_02070</name>
</gene>
<evidence type="ECO:0000313" key="2">
    <source>
        <dbReference type="Proteomes" id="UP000574717"/>
    </source>
</evidence>
<proteinExistence type="predicted"/>
<reference evidence="1 2" key="1">
    <citation type="journal article" date="2020" name="Front. Microbiol.">
        <title>Single-cell genomics of novel Actinobacteria with the Wood-Ljungdahl pathway discovered in a serpentinizing system.</title>
        <authorList>
            <person name="Merino N."/>
            <person name="Kawai M."/>
            <person name="Boyd E.S."/>
            <person name="Colman D.R."/>
            <person name="McGlynn S.E."/>
            <person name="Nealson K.H."/>
            <person name="Kurokawa K."/>
            <person name="Hongoh Y."/>
        </authorList>
    </citation>
    <scope>NUCLEOTIDE SEQUENCE [LARGE SCALE GENOMIC DNA]</scope>
    <source>
        <strain evidence="1 2">S03</strain>
    </source>
</reference>